<evidence type="ECO:0000313" key="3">
    <source>
        <dbReference type="Proteomes" id="UP001157418"/>
    </source>
</evidence>
<reference evidence="2 3" key="1">
    <citation type="submission" date="2022-01" db="EMBL/GenBank/DDBJ databases">
        <authorList>
            <person name="Xiong W."/>
            <person name="Schranz E."/>
        </authorList>
    </citation>
    <scope>NUCLEOTIDE SEQUENCE [LARGE SCALE GENOMIC DNA]</scope>
</reference>
<name>A0AAU9MFW2_9ASTR</name>
<keyword evidence="3" id="KW-1185">Reference proteome</keyword>
<keyword evidence="1" id="KW-0812">Transmembrane</keyword>
<evidence type="ECO:0000256" key="1">
    <source>
        <dbReference type="SAM" id="Phobius"/>
    </source>
</evidence>
<comment type="caution">
    <text evidence="2">The sequence shown here is derived from an EMBL/GenBank/DDBJ whole genome shotgun (WGS) entry which is preliminary data.</text>
</comment>
<proteinExistence type="predicted"/>
<accession>A0AAU9MFW2</accession>
<dbReference type="EMBL" id="CAKMRJ010002223">
    <property type="protein sequence ID" value="CAH1425710.1"/>
    <property type="molecule type" value="Genomic_DNA"/>
</dbReference>
<sequence>MIVPNRSKLSNQPWLFMAPFTAGMWWLIAAITLYNDFVIWLIERPHPNYLQGSIIWLAFATLFTLRGCVAIGQEWLLSSGCLWL</sequence>
<keyword evidence="1" id="KW-0472">Membrane</keyword>
<organism evidence="2 3">
    <name type="scientific">Lactuca virosa</name>
    <dbReference type="NCBI Taxonomy" id="75947"/>
    <lineage>
        <taxon>Eukaryota</taxon>
        <taxon>Viridiplantae</taxon>
        <taxon>Streptophyta</taxon>
        <taxon>Embryophyta</taxon>
        <taxon>Tracheophyta</taxon>
        <taxon>Spermatophyta</taxon>
        <taxon>Magnoliopsida</taxon>
        <taxon>eudicotyledons</taxon>
        <taxon>Gunneridae</taxon>
        <taxon>Pentapetalae</taxon>
        <taxon>asterids</taxon>
        <taxon>campanulids</taxon>
        <taxon>Asterales</taxon>
        <taxon>Asteraceae</taxon>
        <taxon>Cichorioideae</taxon>
        <taxon>Cichorieae</taxon>
        <taxon>Lactucinae</taxon>
        <taxon>Lactuca</taxon>
    </lineage>
</organism>
<feature type="transmembrane region" description="Helical" evidence="1">
    <location>
        <begin position="20"/>
        <end position="42"/>
    </location>
</feature>
<keyword evidence="1" id="KW-1133">Transmembrane helix</keyword>
<protein>
    <submittedName>
        <fullName evidence="2">Uncharacterized protein</fullName>
    </submittedName>
</protein>
<feature type="transmembrane region" description="Helical" evidence="1">
    <location>
        <begin position="54"/>
        <end position="76"/>
    </location>
</feature>
<gene>
    <name evidence="2" type="ORF">LVIROSA_LOCUS12835</name>
</gene>
<dbReference type="Proteomes" id="UP001157418">
    <property type="component" value="Unassembled WGS sequence"/>
</dbReference>
<evidence type="ECO:0000313" key="2">
    <source>
        <dbReference type="EMBL" id="CAH1425710.1"/>
    </source>
</evidence>
<dbReference type="AlphaFoldDB" id="A0AAU9MFW2"/>